<dbReference type="GO" id="GO:0006418">
    <property type="term" value="P:tRNA aminoacylation for protein translation"/>
    <property type="evidence" value="ECO:0007669"/>
    <property type="project" value="InterPro"/>
</dbReference>
<dbReference type="InterPro" id="IPR000738">
    <property type="entry name" value="WHEP-TRS_dom"/>
</dbReference>
<sequence>MTNVSQLLNCCWLSIRIRIVLIDQVDAAVKQLLVLKAEYKEATGQDYKPGAAPVQKASAPVQKAPTPVQSSSAPAASGLYEKVSEQGEVVRKLKVEKASKDQVDAAVKQLLVLKAEYKEATGQDYKPGAAPVQKASAPVQKAPPQSRAALLLLPPASMRRSLSREKWSGN</sequence>
<dbReference type="FunFam" id="1.10.287.10:FF:000004">
    <property type="entry name" value="bifunctional glutamate/proline--tRNA ligase"/>
    <property type="match status" value="1"/>
</dbReference>
<keyword evidence="5" id="KW-0030">Aminoacyl-tRNA synthetase</keyword>
<dbReference type="GO" id="GO:0005524">
    <property type="term" value="F:ATP binding"/>
    <property type="evidence" value="ECO:0007669"/>
    <property type="project" value="UniProtKB-KW"/>
</dbReference>
<feature type="chain" id="PRO_5029469852" description="WHEP-TRS domain-containing protein" evidence="7">
    <location>
        <begin position="23"/>
        <end position="170"/>
    </location>
</feature>
<evidence type="ECO:0000313" key="10">
    <source>
        <dbReference type="Proteomes" id="UP000518266"/>
    </source>
</evidence>
<keyword evidence="3" id="KW-0067">ATP-binding</keyword>
<keyword evidence="4" id="KW-0648">Protein biosynthesis</keyword>
<dbReference type="EMBL" id="JAAKFY010000027">
    <property type="protein sequence ID" value="KAF3833095.1"/>
    <property type="molecule type" value="Genomic_DNA"/>
</dbReference>
<proteinExistence type="predicted"/>
<feature type="region of interest" description="Disordered" evidence="6">
    <location>
        <begin position="46"/>
        <end position="77"/>
    </location>
</feature>
<dbReference type="Proteomes" id="UP000518266">
    <property type="component" value="Unassembled WGS sequence"/>
</dbReference>
<name>A0A7J5X803_DISMA</name>
<evidence type="ECO:0000256" key="6">
    <source>
        <dbReference type="SAM" id="MobiDB-lite"/>
    </source>
</evidence>
<keyword evidence="7" id="KW-0732">Signal</keyword>
<dbReference type="PROSITE" id="PS51185">
    <property type="entry name" value="WHEP_TRS_2"/>
    <property type="match status" value="1"/>
</dbReference>
<dbReference type="AlphaFoldDB" id="A0A7J5X803"/>
<dbReference type="Gene3D" id="1.10.287.10">
    <property type="entry name" value="S15/NS1, RNA-binding"/>
    <property type="match status" value="2"/>
</dbReference>
<dbReference type="GO" id="GO:0004812">
    <property type="term" value="F:aminoacyl-tRNA ligase activity"/>
    <property type="evidence" value="ECO:0007669"/>
    <property type="project" value="UniProtKB-KW"/>
</dbReference>
<keyword evidence="2" id="KW-0547">Nucleotide-binding</keyword>
<gene>
    <name evidence="9" type="ORF">F7725_026760</name>
</gene>
<evidence type="ECO:0000256" key="2">
    <source>
        <dbReference type="ARBA" id="ARBA00022741"/>
    </source>
</evidence>
<accession>A0A7J5X803</accession>
<feature type="signal peptide" evidence="7">
    <location>
        <begin position="1"/>
        <end position="22"/>
    </location>
</feature>
<reference evidence="9 10" key="1">
    <citation type="submission" date="2020-03" db="EMBL/GenBank/DDBJ databases">
        <title>Dissostichus mawsoni Genome sequencing and assembly.</title>
        <authorList>
            <person name="Park H."/>
        </authorList>
    </citation>
    <scope>NUCLEOTIDE SEQUENCE [LARGE SCALE GENOMIC DNA]</scope>
    <source>
        <strain evidence="9">DM0001</strain>
        <tissue evidence="9">Muscle</tissue>
    </source>
</reference>
<evidence type="ECO:0000259" key="8">
    <source>
        <dbReference type="PROSITE" id="PS51185"/>
    </source>
</evidence>
<dbReference type="SUPFAM" id="SSF47060">
    <property type="entry name" value="S15/NS1 RNA-binding domain"/>
    <property type="match status" value="2"/>
</dbReference>
<dbReference type="InterPro" id="IPR009068">
    <property type="entry name" value="uS15_NS1_RNA-bd_sf"/>
</dbReference>
<protein>
    <recommendedName>
        <fullName evidence="8">WHEP-TRS domain-containing protein</fullName>
    </recommendedName>
</protein>
<evidence type="ECO:0000256" key="5">
    <source>
        <dbReference type="ARBA" id="ARBA00023146"/>
    </source>
</evidence>
<evidence type="ECO:0000256" key="4">
    <source>
        <dbReference type="ARBA" id="ARBA00022917"/>
    </source>
</evidence>
<dbReference type="SMART" id="SM00991">
    <property type="entry name" value="WHEP-TRS"/>
    <property type="match status" value="2"/>
</dbReference>
<comment type="caution">
    <text evidence="9">The sequence shown here is derived from an EMBL/GenBank/DDBJ whole genome shotgun (WGS) entry which is preliminary data.</text>
</comment>
<evidence type="ECO:0000256" key="7">
    <source>
        <dbReference type="SAM" id="SignalP"/>
    </source>
</evidence>
<evidence type="ECO:0000256" key="3">
    <source>
        <dbReference type="ARBA" id="ARBA00022840"/>
    </source>
</evidence>
<organism evidence="9 10">
    <name type="scientific">Dissostichus mawsoni</name>
    <name type="common">Antarctic cod</name>
    <dbReference type="NCBI Taxonomy" id="36200"/>
    <lineage>
        <taxon>Eukaryota</taxon>
        <taxon>Metazoa</taxon>
        <taxon>Chordata</taxon>
        <taxon>Craniata</taxon>
        <taxon>Vertebrata</taxon>
        <taxon>Euteleostomi</taxon>
        <taxon>Actinopterygii</taxon>
        <taxon>Neopterygii</taxon>
        <taxon>Teleostei</taxon>
        <taxon>Neoteleostei</taxon>
        <taxon>Acanthomorphata</taxon>
        <taxon>Eupercaria</taxon>
        <taxon>Perciformes</taxon>
        <taxon>Notothenioidei</taxon>
        <taxon>Nototheniidae</taxon>
        <taxon>Dissostichus</taxon>
    </lineage>
</organism>
<dbReference type="OrthoDB" id="1350766at2759"/>
<keyword evidence="10" id="KW-1185">Reference proteome</keyword>
<dbReference type="PROSITE" id="PS00762">
    <property type="entry name" value="WHEP_TRS_1"/>
    <property type="match status" value="1"/>
</dbReference>
<feature type="domain" description="WHEP-TRS" evidence="8">
    <location>
        <begin position="75"/>
        <end position="131"/>
    </location>
</feature>
<evidence type="ECO:0000256" key="1">
    <source>
        <dbReference type="ARBA" id="ARBA00022598"/>
    </source>
</evidence>
<dbReference type="Pfam" id="PF00458">
    <property type="entry name" value="WHEP-TRS"/>
    <property type="match status" value="2"/>
</dbReference>
<keyword evidence="1" id="KW-0436">Ligase</keyword>
<dbReference type="CDD" id="cd00936">
    <property type="entry name" value="WEPRS_RNA"/>
    <property type="match status" value="1"/>
</dbReference>
<evidence type="ECO:0000313" key="9">
    <source>
        <dbReference type="EMBL" id="KAF3833095.1"/>
    </source>
</evidence>
<feature type="region of interest" description="Disordered" evidence="6">
    <location>
        <begin position="124"/>
        <end position="147"/>
    </location>
</feature>